<feature type="transmembrane region" description="Helical" evidence="1">
    <location>
        <begin position="93"/>
        <end position="109"/>
    </location>
</feature>
<keyword evidence="1" id="KW-1133">Transmembrane helix</keyword>
<keyword evidence="1" id="KW-0812">Transmembrane</keyword>
<dbReference type="Proteomes" id="UP001216907">
    <property type="component" value="Unassembled WGS sequence"/>
</dbReference>
<evidence type="ECO:0000313" key="2">
    <source>
        <dbReference type="EMBL" id="MDG3005654.1"/>
    </source>
</evidence>
<reference evidence="2 3" key="1">
    <citation type="submission" date="2023-03" db="EMBL/GenBank/DDBJ databases">
        <title>Paludisphaera mucosa sp. nov. a novel planctomycete from northern fen.</title>
        <authorList>
            <person name="Ivanova A."/>
        </authorList>
    </citation>
    <scope>NUCLEOTIDE SEQUENCE [LARGE SCALE GENOMIC DNA]</scope>
    <source>
        <strain evidence="2 3">Pla2</strain>
    </source>
</reference>
<keyword evidence="3" id="KW-1185">Reference proteome</keyword>
<protein>
    <submittedName>
        <fullName evidence="2">Uncharacterized protein</fullName>
    </submittedName>
</protein>
<feature type="transmembrane region" description="Helical" evidence="1">
    <location>
        <begin position="65"/>
        <end position="81"/>
    </location>
</feature>
<proteinExistence type="predicted"/>
<evidence type="ECO:0000256" key="1">
    <source>
        <dbReference type="SAM" id="Phobius"/>
    </source>
</evidence>
<organism evidence="2 3">
    <name type="scientific">Paludisphaera mucosa</name>
    <dbReference type="NCBI Taxonomy" id="3030827"/>
    <lineage>
        <taxon>Bacteria</taxon>
        <taxon>Pseudomonadati</taxon>
        <taxon>Planctomycetota</taxon>
        <taxon>Planctomycetia</taxon>
        <taxon>Isosphaerales</taxon>
        <taxon>Isosphaeraceae</taxon>
        <taxon>Paludisphaera</taxon>
    </lineage>
</organism>
<keyword evidence="1" id="KW-0472">Membrane</keyword>
<dbReference type="EMBL" id="JARRAG010000002">
    <property type="protein sequence ID" value="MDG3005654.1"/>
    <property type="molecule type" value="Genomic_DNA"/>
</dbReference>
<gene>
    <name evidence="2" type="ORF">PZE19_17845</name>
</gene>
<evidence type="ECO:0000313" key="3">
    <source>
        <dbReference type="Proteomes" id="UP001216907"/>
    </source>
</evidence>
<accession>A0ABT6FDM3</accession>
<name>A0ABT6FDM3_9BACT</name>
<dbReference type="RefSeq" id="WP_277861985.1">
    <property type="nucleotide sequence ID" value="NZ_JARRAG010000002.1"/>
</dbReference>
<comment type="caution">
    <text evidence="2">The sequence shown here is derived from an EMBL/GenBank/DDBJ whole genome shotgun (WGS) entry which is preliminary data.</text>
</comment>
<sequence length="110" mass="11953">MSTLARRKLYLATSALLLGAIAAHFLSMGQAARGMMAMARAAGMPAERSRLHEAAAWHVRRSGHYEFLGLGLAVLAMGAWWGSRNRDEPGPQIVLVILLGLYLLLLPLMV</sequence>